<dbReference type="EMBL" id="CAKMRJ010005412">
    <property type="protein sequence ID" value="CAH1440400.1"/>
    <property type="molecule type" value="Genomic_DNA"/>
</dbReference>
<evidence type="ECO:0000256" key="2">
    <source>
        <dbReference type="ARBA" id="ARBA00022670"/>
    </source>
</evidence>
<keyword evidence="3" id="KW-0378">Hydrolase</keyword>
<evidence type="ECO:0000256" key="4">
    <source>
        <dbReference type="SAM" id="MobiDB-lite"/>
    </source>
</evidence>
<evidence type="ECO:0000313" key="7">
    <source>
        <dbReference type="Proteomes" id="UP001157418"/>
    </source>
</evidence>
<comment type="caution">
    <text evidence="6">The sequence shown here is derived from an EMBL/GenBank/DDBJ whole genome shotgun (WGS) entry which is preliminary data.</text>
</comment>
<dbReference type="GO" id="GO:0008234">
    <property type="term" value="F:cysteine-type peptidase activity"/>
    <property type="evidence" value="ECO:0007669"/>
    <property type="project" value="InterPro"/>
</dbReference>
<sequence length="774" mass="88810">MRTLRSESKMKGNKFSNTFEEAINLDDDDFVNIHSGGSSVVMLSKEPLAKKKVKTRFEKGESSVSVSKKKKRKDEHYEDSEADVDVNVRRSGRKKTKVLKIEVSKEDDKKKGMKIRKTKRKNVVENEDADVEDDKTQELQKISCRMSPKSMYMAVKGMSYSQKEMLAYADKVVLNGYNLCRSRPLINQIDSVDLEMLEEHGLRNGEFGTLEFRADGEVDPIDVNGDEDKVVDVESIEKLYSRICDDKEKIEEAINKGLEEDANDDVVKEWLRKVRKLFNEKNVEHVDNISPTNEVTMKTPVKVAVNPGQSNFVKGSSFVKGNSPICNVQSTGRNNEKTKIVDGCDSPSVLFLEYKGNTSLDSPVVLTPGFLNMSDEIVERSMRKNKDFCKDDIPSFDLRITQLNEEDKSMDVKGGSKPVIRYTKKSVAEDKLKKRTGKDIMEREMVHVDKLKNGKGKRKGKLGQLVCSPYVDRITDVDEAVKDDENVVAQSIIAWGKDKGEFIWETVDGHGMHLEAARTLAMRKKVHTNVIDAWAAFLNKIEELKSEASYSRMYFTCDTITDYMVDEAVDEELRYNKFIIMFVAVMNDITDKPDLKTVDLVFIPIVVDESYYLVCFCLKRVAFYIFDHIKRSGTIESAYGNIPRILKSFFCRYLNSVEHKKANVLLKKEVVVIKMKCQRNIVGVDCGIFLMRHMETYMGEAAHKWDCGLCIDNKIQEKMLGRLRYKYLDKLMMSDFNVMKKTFLKHYAAVKKMDRFERMKVIEEKKKEITGVLQ</sequence>
<dbReference type="SUPFAM" id="SSF54001">
    <property type="entry name" value="Cysteine proteinases"/>
    <property type="match status" value="1"/>
</dbReference>
<dbReference type="InterPro" id="IPR003653">
    <property type="entry name" value="Peptidase_C48_C"/>
</dbReference>
<feature type="region of interest" description="Disordered" evidence="4">
    <location>
        <begin position="52"/>
        <end position="84"/>
    </location>
</feature>
<gene>
    <name evidence="6" type="ORF">LVIROSA_LOCUS26539</name>
</gene>
<comment type="similarity">
    <text evidence="1">Belongs to the peptidase C48 family.</text>
</comment>
<evidence type="ECO:0000256" key="3">
    <source>
        <dbReference type="ARBA" id="ARBA00022801"/>
    </source>
</evidence>
<dbReference type="Pfam" id="PF02902">
    <property type="entry name" value="Peptidase_C48"/>
    <property type="match status" value="1"/>
</dbReference>
<reference evidence="6 7" key="1">
    <citation type="submission" date="2022-01" db="EMBL/GenBank/DDBJ databases">
        <authorList>
            <person name="Xiong W."/>
            <person name="Schranz E."/>
        </authorList>
    </citation>
    <scope>NUCLEOTIDE SEQUENCE [LARGE SCALE GENOMIC DNA]</scope>
</reference>
<keyword evidence="2" id="KW-0645">Protease</keyword>
<dbReference type="Proteomes" id="UP001157418">
    <property type="component" value="Unassembled WGS sequence"/>
</dbReference>
<dbReference type="GO" id="GO:0006508">
    <property type="term" value="P:proteolysis"/>
    <property type="evidence" value="ECO:0007669"/>
    <property type="project" value="UniProtKB-KW"/>
</dbReference>
<keyword evidence="7" id="KW-1185">Reference proteome</keyword>
<organism evidence="6 7">
    <name type="scientific">Lactuca virosa</name>
    <dbReference type="NCBI Taxonomy" id="75947"/>
    <lineage>
        <taxon>Eukaryota</taxon>
        <taxon>Viridiplantae</taxon>
        <taxon>Streptophyta</taxon>
        <taxon>Embryophyta</taxon>
        <taxon>Tracheophyta</taxon>
        <taxon>Spermatophyta</taxon>
        <taxon>Magnoliopsida</taxon>
        <taxon>eudicotyledons</taxon>
        <taxon>Gunneridae</taxon>
        <taxon>Pentapetalae</taxon>
        <taxon>asterids</taxon>
        <taxon>campanulids</taxon>
        <taxon>Asterales</taxon>
        <taxon>Asteraceae</taxon>
        <taxon>Cichorioideae</taxon>
        <taxon>Cichorieae</taxon>
        <taxon>Lactucinae</taxon>
        <taxon>Lactuca</taxon>
    </lineage>
</organism>
<accession>A0AAU9NRZ9</accession>
<name>A0AAU9NRZ9_9ASTR</name>
<evidence type="ECO:0000313" key="6">
    <source>
        <dbReference type="EMBL" id="CAH1440400.1"/>
    </source>
</evidence>
<evidence type="ECO:0000256" key="1">
    <source>
        <dbReference type="ARBA" id="ARBA00005234"/>
    </source>
</evidence>
<proteinExistence type="inferred from homology"/>
<protein>
    <recommendedName>
        <fullName evidence="5">Ubiquitin-like protease family profile domain-containing protein</fullName>
    </recommendedName>
</protein>
<dbReference type="AlphaFoldDB" id="A0AAU9NRZ9"/>
<dbReference type="Gene3D" id="3.40.395.10">
    <property type="entry name" value="Adenoviral Proteinase, Chain A"/>
    <property type="match status" value="1"/>
</dbReference>
<feature type="domain" description="Ubiquitin-like protease family profile" evidence="5">
    <location>
        <begin position="576"/>
        <end position="715"/>
    </location>
</feature>
<dbReference type="InterPro" id="IPR038765">
    <property type="entry name" value="Papain-like_cys_pep_sf"/>
</dbReference>
<evidence type="ECO:0000259" key="5">
    <source>
        <dbReference type="Pfam" id="PF02902"/>
    </source>
</evidence>